<dbReference type="PANTHER" id="PTHR46564">
    <property type="entry name" value="TRANSPOSASE"/>
    <property type="match status" value="1"/>
</dbReference>
<reference evidence="2" key="1">
    <citation type="journal article" date="2020" name="Microb. Genom.">
        <title>Genetic diversity of clinical and environmental Mucorales isolates obtained from an investigation of mucormycosis cases among solid organ transplant recipients.</title>
        <authorList>
            <person name="Nguyen M.H."/>
            <person name="Kaul D."/>
            <person name="Muto C."/>
            <person name="Cheng S.J."/>
            <person name="Richter R.A."/>
            <person name="Bruno V.M."/>
            <person name="Liu G."/>
            <person name="Beyhan S."/>
            <person name="Sundermann A.J."/>
            <person name="Mounaud S."/>
            <person name="Pasculle A.W."/>
            <person name="Nierman W.C."/>
            <person name="Driscoll E."/>
            <person name="Cumbie R."/>
            <person name="Clancy C.J."/>
            <person name="Dupont C.L."/>
        </authorList>
    </citation>
    <scope>NUCLEOTIDE SEQUENCE</scope>
    <source>
        <strain evidence="2">GL11</strain>
    </source>
</reference>
<dbReference type="Gene3D" id="3.30.420.10">
    <property type="entry name" value="Ribonuclease H-like superfamily/Ribonuclease H"/>
    <property type="match status" value="1"/>
</dbReference>
<evidence type="ECO:0000259" key="1">
    <source>
        <dbReference type="PROSITE" id="PS00028"/>
    </source>
</evidence>
<dbReference type="PROSITE" id="PS00028">
    <property type="entry name" value="ZINC_FINGER_C2H2_1"/>
    <property type="match status" value="1"/>
</dbReference>
<feature type="domain" description="C2H2-type" evidence="1">
    <location>
        <begin position="397"/>
        <end position="418"/>
    </location>
</feature>
<dbReference type="EMBL" id="JAANQT010002457">
    <property type="protein sequence ID" value="KAG1302395.1"/>
    <property type="molecule type" value="Genomic_DNA"/>
</dbReference>
<dbReference type="InterPro" id="IPR047655">
    <property type="entry name" value="Transpos_IS630-like"/>
</dbReference>
<dbReference type="InterPro" id="IPR038717">
    <property type="entry name" value="Tc1-like_DDE_dom"/>
</dbReference>
<dbReference type="Pfam" id="PF13358">
    <property type="entry name" value="DDE_3"/>
    <property type="match status" value="1"/>
</dbReference>
<dbReference type="AlphaFoldDB" id="A0A9P6X0F5"/>
<dbReference type="InterPro" id="IPR036397">
    <property type="entry name" value="RNaseH_sf"/>
</dbReference>
<comment type="caution">
    <text evidence="2">The sequence shown here is derived from an EMBL/GenBank/DDBJ whole genome shotgun (WGS) entry which is preliminary data.</text>
</comment>
<accession>A0A9P6X0F5</accession>
<evidence type="ECO:0000313" key="3">
    <source>
        <dbReference type="Proteomes" id="UP000716291"/>
    </source>
</evidence>
<dbReference type="Proteomes" id="UP000716291">
    <property type="component" value="Unassembled WGS sequence"/>
</dbReference>
<organism evidence="2 3">
    <name type="scientific">Rhizopus oryzae</name>
    <name type="common">Mucormycosis agent</name>
    <name type="synonym">Rhizopus arrhizus var. delemar</name>
    <dbReference type="NCBI Taxonomy" id="64495"/>
    <lineage>
        <taxon>Eukaryota</taxon>
        <taxon>Fungi</taxon>
        <taxon>Fungi incertae sedis</taxon>
        <taxon>Mucoromycota</taxon>
        <taxon>Mucoromycotina</taxon>
        <taxon>Mucoromycetes</taxon>
        <taxon>Mucorales</taxon>
        <taxon>Mucorineae</taxon>
        <taxon>Rhizopodaceae</taxon>
        <taxon>Rhizopus</taxon>
    </lineage>
</organism>
<proteinExistence type="predicted"/>
<dbReference type="NCBIfam" id="NF033545">
    <property type="entry name" value="transpos_IS630"/>
    <property type="match status" value="1"/>
</dbReference>
<dbReference type="GO" id="GO:0003676">
    <property type="term" value="F:nucleic acid binding"/>
    <property type="evidence" value="ECO:0007669"/>
    <property type="project" value="InterPro"/>
</dbReference>
<keyword evidence="3" id="KW-1185">Reference proteome</keyword>
<gene>
    <name evidence="2" type="ORF">G6F64_010963</name>
</gene>
<sequence length="947" mass="107394">MNIQFFYENGKGSVVDEYGRPEPMNYIVDEEQFSLETLSSHTQYLAQLPLESEKMTEVMQVKKRTKADSDDKLRLFKLLFEKCLSTAAATKRLGKWRKTGRPCILNEEHKKAILECIDENPSIVVDNVMKHLRRVFTELKVSKTTLFDFIKKHCNLSLKKARFQPIDRNSEEKIQERLDWIRKWEKTDMDFTTNCISLDESAFHINLKCSMAWSKKGSPAVVTVPKTRAKTTTILGAISAQGLIKCSLRFPQPPPNKKRKRGEGIGHVSKGTITGHYVSFLKATMNEMDQYPHMKGYYLVMDNAPIHTSVDITKYVESRSYRCVYLPLYSPELNPIEQFWSVVKSKVKRNKLLETETLMTRISIFTNAWTSAVIGKRSEYLNHASMASMSQEADVVCKKCLENFETQAALQSHCKEKHIDFAFAITIDDRQVTIERQDGAFRCLCSQEKLFKTVRGFQRHVQIKCAILKSISFDPGYLDYNRKESDISDEELDTNIELFGSSKLNLVSQDWSAIPASKRDYEHAILRACNAEDWNEGEKKRLVSFTEAFSMHPIAMITENDVEENALIHESRLQSCSQTVAVSAVLPTKRRKHDNTGTNTASSVQLYSALKAGPYSQQFLHHQYTEMNDSLCTFLNQDWSERPQMRYACSRLLAGMIMLDTSSGKAIVVNCVEVYGRRRTVDSHRESFQTKRGILSSSLPPEITKYPHVWPTSIRDVDGTKLILGTKMFNALITSSLRLDKSSDPEIGPTTSSFCLETSVKSLNIQLFVKESAWHAASALAINENTKAISSYDSLFQLRQLRTRFHHQSTYIRCRSFNEPTDDLTTRPYTVFTLADWDNGGDDAEYRLGSQLIQSVALAVIRSEEARPPTLAKQKVSAMRSKLKKGGAVCKVFDSIIGQYAANVETIHIIGNSVLNEELQKLANLLASTITKANDSVRQAIATAMAS</sequence>
<dbReference type="InterPro" id="IPR013087">
    <property type="entry name" value="Znf_C2H2_type"/>
</dbReference>
<name>A0A9P6X0F5_RHIOR</name>
<dbReference type="PANTHER" id="PTHR46564:SF1">
    <property type="entry name" value="TRANSPOSASE"/>
    <property type="match status" value="1"/>
</dbReference>
<protein>
    <recommendedName>
        <fullName evidence="1">C2H2-type domain-containing protein</fullName>
    </recommendedName>
</protein>
<evidence type="ECO:0000313" key="2">
    <source>
        <dbReference type="EMBL" id="KAG1302395.1"/>
    </source>
</evidence>